<reference evidence="2" key="1">
    <citation type="journal article" date="2023" name="Mol. Phylogenet. Evol.">
        <title>Genome-scale phylogeny and comparative genomics of the fungal order Sordariales.</title>
        <authorList>
            <person name="Hensen N."/>
            <person name="Bonometti L."/>
            <person name="Westerberg I."/>
            <person name="Brannstrom I.O."/>
            <person name="Guillou S."/>
            <person name="Cros-Aarteil S."/>
            <person name="Calhoun S."/>
            <person name="Haridas S."/>
            <person name="Kuo A."/>
            <person name="Mondo S."/>
            <person name="Pangilinan J."/>
            <person name="Riley R."/>
            <person name="LaButti K."/>
            <person name="Andreopoulos B."/>
            <person name="Lipzen A."/>
            <person name="Chen C."/>
            <person name="Yan M."/>
            <person name="Daum C."/>
            <person name="Ng V."/>
            <person name="Clum A."/>
            <person name="Steindorff A."/>
            <person name="Ohm R.A."/>
            <person name="Martin F."/>
            <person name="Silar P."/>
            <person name="Natvig D.O."/>
            <person name="Lalanne C."/>
            <person name="Gautier V."/>
            <person name="Ament-Velasquez S.L."/>
            <person name="Kruys A."/>
            <person name="Hutchinson M.I."/>
            <person name="Powell A.J."/>
            <person name="Barry K."/>
            <person name="Miller A.N."/>
            <person name="Grigoriev I.V."/>
            <person name="Debuchy R."/>
            <person name="Gladieux P."/>
            <person name="Hiltunen Thoren M."/>
            <person name="Johannesson H."/>
        </authorList>
    </citation>
    <scope>NUCLEOTIDE SEQUENCE</scope>
    <source>
        <strain evidence="2">CBS 232.78</strain>
    </source>
</reference>
<feature type="region of interest" description="Disordered" evidence="1">
    <location>
        <begin position="239"/>
        <end position="267"/>
    </location>
</feature>
<proteinExistence type="predicted"/>
<dbReference type="Proteomes" id="UP001285441">
    <property type="component" value="Unassembled WGS sequence"/>
</dbReference>
<accession>A0AAE0K9J7</accession>
<dbReference type="AlphaFoldDB" id="A0AAE0K9J7"/>
<reference evidence="2" key="2">
    <citation type="submission" date="2023-06" db="EMBL/GenBank/DDBJ databases">
        <authorList>
            <consortium name="Lawrence Berkeley National Laboratory"/>
            <person name="Haridas S."/>
            <person name="Hensen N."/>
            <person name="Bonometti L."/>
            <person name="Westerberg I."/>
            <person name="Brannstrom I.O."/>
            <person name="Guillou S."/>
            <person name="Cros-Aarteil S."/>
            <person name="Calhoun S."/>
            <person name="Kuo A."/>
            <person name="Mondo S."/>
            <person name="Pangilinan J."/>
            <person name="Riley R."/>
            <person name="LaButti K."/>
            <person name="Andreopoulos B."/>
            <person name="Lipzen A."/>
            <person name="Chen C."/>
            <person name="Yanf M."/>
            <person name="Daum C."/>
            <person name="Ng V."/>
            <person name="Clum A."/>
            <person name="Steindorff A."/>
            <person name="Ohm R."/>
            <person name="Martin F."/>
            <person name="Silar P."/>
            <person name="Natvig D."/>
            <person name="Lalanne C."/>
            <person name="Gautier V."/>
            <person name="Ament-velasquez S.L."/>
            <person name="Kruys A."/>
            <person name="Hutchinson M.I."/>
            <person name="Powell A.J."/>
            <person name="Barry K."/>
            <person name="Miller A.N."/>
            <person name="Grigoriev I.V."/>
            <person name="Debuchy R."/>
            <person name="Gladieux P."/>
            <person name="Thoren M.H."/>
            <person name="Johannesson H."/>
        </authorList>
    </citation>
    <scope>NUCLEOTIDE SEQUENCE</scope>
    <source>
        <strain evidence="2">CBS 232.78</strain>
    </source>
</reference>
<dbReference type="EMBL" id="JAULSW010000008">
    <property type="protein sequence ID" value="KAK3371911.1"/>
    <property type="molecule type" value="Genomic_DNA"/>
</dbReference>
<feature type="region of interest" description="Disordered" evidence="1">
    <location>
        <begin position="1"/>
        <end position="25"/>
    </location>
</feature>
<evidence type="ECO:0000313" key="3">
    <source>
        <dbReference type="Proteomes" id="UP001285441"/>
    </source>
</evidence>
<name>A0AAE0K9J7_9PEZI</name>
<sequence>MPVVALDYDGGKKGRQGSRTGSNIRLGERFGHAPLSGQPYTHLNLGFKQLMPGCLTLDAQCDRPVAKRGKYNKLPDDCERPDFADQHLRELGQLFARHGVAPKFGLQLIHGHFGIAADKFMMGKAIQGDLGCWTKPTSIQDIDLANVHGHIFAVSDSHKLVSLMNIVKALPLLLRQRMAYSSETIPPGDEYSGKQMLEFILGPSQGTFMLHEDKANHGGIYRTTGWRVRFEAGIASFSSGNADSHSATKRGTHPVFQGKGEPDIPDDSILRKWLESEGLLRER</sequence>
<gene>
    <name evidence="2" type="ORF">B0H63DRAFT_563432</name>
</gene>
<evidence type="ECO:0000313" key="2">
    <source>
        <dbReference type="EMBL" id="KAK3371911.1"/>
    </source>
</evidence>
<protein>
    <submittedName>
        <fullName evidence="2">Uncharacterized protein</fullName>
    </submittedName>
</protein>
<organism evidence="2 3">
    <name type="scientific">Podospora didyma</name>
    <dbReference type="NCBI Taxonomy" id="330526"/>
    <lineage>
        <taxon>Eukaryota</taxon>
        <taxon>Fungi</taxon>
        <taxon>Dikarya</taxon>
        <taxon>Ascomycota</taxon>
        <taxon>Pezizomycotina</taxon>
        <taxon>Sordariomycetes</taxon>
        <taxon>Sordariomycetidae</taxon>
        <taxon>Sordariales</taxon>
        <taxon>Podosporaceae</taxon>
        <taxon>Podospora</taxon>
    </lineage>
</organism>
<evidence type="ECO:0000256" key="1">
    <source>
        <dbReference type="SAM" id="MobiDB-lite"/>
    </source>
</evidence>
<comment type="caution">
    <text evidence="2">The sequence shown here is derived from an EMBL/GenBank/DDBJ whole genome shotgun (WGS) entry which is preliminary data.</text>
</comment>
<keyword evidence="3" id="KW-1185">Reference proteome</keyword>